<dbReference type="InterPro" id="IPR002156">
    <property type="entry name" value="RNaseH_domain"/>
</dbReference>
<dbReference type="PANTHER" id="PTHR47723:SF19">
    <property type="entry name" value="POLYNUCLEOTIDYL TRANSFERASE, RIBONUCLEASE H-LIKE SUPERFAMILY PROTEIN"/>
    <property type="match status" value="1"/>
</dbReference>
<evidence type="ECO:0000256" key="4">
    <source>
        <dbReference type="PROSITE-ProRule" id="PRU00723"/>
    </source>
</evidence>
<keyword evidence="7" id="KW-1185">Reference proteome</keyword>
<dbReference type="GO" id="GO:0003676">
    <property type="term" value="F:nucleic acid binding"/>
    <property type="evidence" value="ECO:0007669"/>
    <property type="project" value="InterPro"/>
</dbReference>
<dbReference type="PROSITE" id="PS50103">
    <property type="entry name" value="ZF_C3H1"/>
    <property type="match status" value="1"/>
</dbReference>
<dbReference type="Proteomes" id="UP001386955">
    <property type="component" value="Unassembled WGS sequence"/>
</dbReference>
<sequence length="234" mass="26074">MRLARIKSAMFVSGAPKRSSSRICINWANGNCMYGEDCWHLHSWSDGILTKFHGNNKKPTRFVWWTTPPNDFVKINCDGVFSTYHEINMASAGGVVRDWEGAFVSGFSTLLNKCDTVVEAELLAIKIDIQVTLSMGFRKLVVESDSYTAIQLINNGVHIGHPYHAIVSSILVIDNMADAFCYNHVFRETNLVADGFAKHGLSLTLRSGIKLFSYPPTFSLSSLRADEVGVIYSR</sequence>
<accession>A0AAN9X9V9</accession>
<dbReference type="InterPro" id="IPR036855">
    <property type="entry name" value="Znf_CCCH_sf"/>
</dbReference>
<dbReference type="Pfam" id="PF13456">
    <property type="entry name" value="RVT_3"/>
    <property type="match status" value="1"/>
</dbReference>
<dbReference type="SMART" id="SM00356">
    <property type="entry name" value="ZnF_C3H1"/>
    <property type="match status" value="1"/>
</dbReference>
<proteinExistence type="predicted"/>
<evidence type="ECO:0000256" key="2">
    <source>
        <dbReference type="ARBA" id="ARBA00022771"/>
    </source>
</evidence>
<dbReference type="Gene3D" id="3.30.420.10">
    <property type="entry name" value="Ribonuclease H-like superfamily/Ribonuclease H"/>
    <property type="match status" value="1"/>
</dbReference>
<keyword evidence="2 4" id="KW-0863">Zinc-finger</keyword>
<feature type="zinc finger region" description="C3H1-type" evidence="4">
    <location>
        <begin position="18"/>
        <end position="45"/>
    </location>
</feature>
<dbReference type="AlphaFoldDB" id="A0AAN9X9V9"/>
<dbReference type="GO" id="GO:0008270">
    <property type="term" value="F:zinc ion binding"/>
    <property type="evidence" value="ECO:0007669"/>
    <property type="project" value="UniProtKB-KW"/>
</dbReference>
<gene>
    <name evidence="6" type="ORF">VNO78_27050</name>
</gene>
<protein>
    <recommendedName>
        <fullName evidence="5">C3H1-type domain-containing protein</fullName>
    </recommendedName>
</protein>
<feature type="domain" description="C3H1-type" evidence="5">
    <location>
        <begin position="18"/>
        <end position="45"/>
    </location>
</feature>
<dbReference type="GO" id="GO:0004523">
    <property type="term" value="F:RNA-DNA hybrid ribonuclease activity"/>
    <property type="evidence" value="ECO:0007669"/>
    <property type="project" value="InterPro"/>
</dbReference>
<name>A0AAN9X9V9_PSOTE</name>
<comment type="caution">
    <text evidence="6">The sequence shown here is derived from an EMBL/GenBank/DDBJ whole genome shotgun (WGS) entry which is preliminary data.</text>
</comment>
<dbReference type="InterPro" id="IPR044730">
    <property type="entry name" value="RNase_H-like_dom_plant"/>
</dbReference>
<evidence type="ECO:0000313" key="7">
    <source>
        <dbReference type="Proteomes" id="UP001386955"/>
    </source>
</evidence>
<evidence type="ECO:0000259" key="5">
    <source>
        <dbReference type="PROSITE" id="PS50103"/>
    </source>
</evidence>
<dbReference type="InterPro" id="IPR036397">
    <property type="entry name" value="RNaseH_sf"/>
</dbReference>
<dbReference type="InterPro" id="IPR000571">
    <property type="entry name" value="Znf_CCCH"/>
</dbReference>
<dbReference type="PANTHER" id="PTHR47723">
    <property type="entry name" value="OS05G0353850 PROTEIN"/>
    <property type="match status" value="1"/>
</dbReference>
<dbReference type="EMBL" id="JAYMYS010000007">
    <property type="protein sequence ID" value="KAK7386715.1"/>
    <property type="molecule type" value="Genomic_DNA"/>
</dbReference>
<dbReference type="InterPro" id="IPR012337">
    <property type="entry name" value="RNaseH-like_sf"/>
</dbReference>
<organism evidence="6 7">
    <name type="scientific">Psophocarpus tetragonolobus</name>
    <name type="common">Winged bean</name>
    <name type="synonym">Dolichos tetragonolobus</name>
    <dbReference type="NCBI Taxonomy" id="3891"/>
    <lineage>
        <taxon>Eukaryota</taxon>
        <taxon>Viridiplantae</taxon>
        <taxon>Streptophyta</taxon>
        <taxon>Embryophyta</taxon>
        <taxon>Tracheophyta</taxon>
        <taxon>Spermatophyta</taxon>
        <taxon>Magnoliopsida</taxon>
        <taxon>eudicotyledons</taxon>
        <taxon>Gunneridae</taxon>
        <taxon>Pentapetalae</taxon>
        <taxon>rosids</taxon>
        <taxon>fabids</taxon>
        <taxon>Fabales</taxon>
        <taxon>Fabaceae</taxon>
        <taxon>Papilionoideae</taxon>
        <taxon>50 kb inversion clade</taxon>
        <taxon>NPAAA clade</taxon>
        <taxon>indigoferoid/millettioid clade</taxon>
        <taxon>Phaseoleae</taxon>
        <taxon>Psophocarpus</taxon>
    </lineage>
</organism>
<dbReference type="SUPFAM" id="SSF53098">
    <property type="entry name" value="Ribonuclease H-like"/>
    <property type="match status" value="1"/>
</dbReference>
<evidence type="ECO:0000313" key="6">
    <source>
        <dbReference type="EMBL" id="KAK7386715.1"/>
    </source>
</evidence>
<dbReference type="SUPFAM" id="SSF90229">
    <property type="entry name" value="CCCH zinc finger"/>
    <property type="match status" value="1"/>
</dbReference>
<dbReference type="CDD" id="cd06222">
    <property type="entry name" value="RNase_H_like"/>
    <property type="match status" value="1"/>
</dbReference>
<keyword evidence="3 4" id="KW-0862">Zinc</keyword>
<evidence type="ECO:0000256" key="3">
    <source>
        <dbReference type="ARBA" id="ARBA00022833"/>
    </source>
</evidence>
<reference evidence="6 7" key="1">
    <citation type="submission" date="2024-01" db="EMBL/GenBank/DDBJ databases">
        <title>The genomes of 5 underutilized Papilionoideae crops provide insights into root nodulation and disease resistanc.</title>
        <authorList>
            <person name="Jiang F."/>
        </authorList>
    </citation>
    <scope>NUCLEOTIDE SEQUENCE [LARGE SCALE GENOMIC DNA]</scope>
    <source>
        <strain evidence="6">DUOXIRENSHENG_FW03</strain>
        <tissue evidence="6">Leaves</tissue>
    </source>
</reference>
<evidence type="ECO:0000256" key="1">
    <source>
        <dbReference type="ARBA" id="ARBA00022723"/>
    </source>
</evidence>
<keyword evidence="1 4" id="KW-0479">Metal-binding</keyword>
<dbReference type="InterPro" id="IPR053151">
    <property type="entry name" value="RNase_H-like"/>
</dbReference>